<evidence type="ECO:0000313" key="4">
    <source>
        <dbReference type="Proteomes" id="UP000015101"/>
    </source>
</evidence>
<dbReference type="HOGENOM" id="CLU_2099469_0_0_1"/>
<dbReference type="InParanoid" id="T1EYU2"/>
<feature type="region of interest" description="Disordered" evidence="1">
    <location>
        <begin position="59"/>
        <end position="116"/>
    </location>
</feature>
<feature type="compositionally biased region" description="Polar residues" evidence="1">
    <location>
        <begin position="92"/>
        <end position="107"/>
    </location>
</feature>
<proteinExistence type="predicted"/>
<gene>
    <name evidence="3" type="primary">20201742</name>
    <name evidence="2" type="ORF">HELRODRAFT_166976</name>
</gene>
<reference evidence="3" key="3">
    <citation type="submission" date="2015-06" db="UniProtKB">
        <authorList>
            <consortium name="EnsemblMetazoa"/>
        </authorList>
    </citation>
    <scope>IDENTIFICATION</scope>
</reference>
<dbReference type="KEGG" id="hro:HELRODRAFT_166976"/>
<evidence type="ECO:0000313" key="2">
    <source>
        <dbReference type="EMBL" id="ESO11887.1"/>
    </source>
</evidence>
<dbReference type="GeneID" id="20201742"/>
<reference evidence="4" key="1">
    <citation type="submission" date="2012-12" db="EMBL/GenBank/DDBJ databases">
        <authorList>
            <person name="Hellsten U."/>
            <person name="Grimwood J."/>
            <person name="Chapman J.A."/>
            <person name="Shapiro H."/>
            <person name="Aerts A."/>
            <person name="Otillar R.P."/>
            <person name="Terry A.Y."/>
            <person name="Boore J.L."/>
            <person name="Simakov O."/>
            <person name="Marletaz F."/>
            <person name="Cho S.-J."/>
            <person name="Edsinger-Gonzales E."/>
            <person name="Havlak P."/>
            <person name="Kuo D.-H."/>
            <person name="Larsson T."/>
            <person name="Lv J."/>
            <person name="Arendt D."/>
            <person name="Savage R."/>
            <person name="Osoegawa K."/>
            <person name="de Jong P."/>
            <person name="Lindberg D.R."/>
            <person name="Seaver E.C."/>
            <person name="Weisblat D.A."/>
            <person name="Putnam N.H."/>
            <person name="Grigoriev I.V."/>
            <person name="Rokhsar D.S."/>
        </authorList>
    </citation>
    <scope>NUCLEOTIDE SEQUENCE</scope>
</reference>
<dbReference type="PANTHER" id="PTHR45823">
    <property type="entry name" value="T-SNARE COILED-COIL HOMOLOGY DOMAIN-CONTAINING PROTEIN"/>
    <property type="match status" value="1"/>
</dbReference>
<protein>
    <submittedName>
        <fullName evidence="2 3">Uncharacterized protein</fullName>
    </submittedName>
</protein>
<dbReference type="PANTHER" id="PTHR45823:SF1">
    <property type="entry name" value="T-SNARE COILED-COIL HOMOLOGY DOMAIN-CONTAINING PROTEIN"/>
    <property type="match status" value="1"/>
</dbReference>
<evidence type="ECO:0000256" key="1">
    <source>
        <dbReference type="SAM" id="MobiDB-lite"/>
    </source>
</evidence>
<dbReference type="EMBL" id="AMQM01002615">
    <property type="status" value="NOT_ANNOTATED_CDS"/>
    <property type="molecule type" value="Genomic_DNA"/>
</dbReference>
<feature type="compositionally biased region" description="Basic and acidic residues" evidence="1">
    <location>
        <begin position="79"/>
        <end position="91"/>
    </location>
</feature>
<accession>T1EYU2</accession>
<reference evidence="2 4" key="2">
    <citation type="journal article" date="2013" name="Nature">
        <title>Insights into bilaterian evolution from three spiralian genomes.</title>
        <authorList>
            <person name="Simakov O."/>
            <person name="Marletaz F."/>
            <person name="Cho S.J."/>
            <person name="Edsinger-Gonzales E."/>
            <person name="Havlak P."/>
            <person name="Hellsten U."/>
            <person name="Kuo D.H."/>
            <person name="Larsson T."/>
            <person name="Lv J."/>
            <person name="Arendt D."/>
            <person name="Savage R."/>
            <person name="Osoegawa K."/>
            <person name="de Jong P."/>
            <person name="Grimwood J."/>
            <person name="Chapman J.A."/>
            <person name="Shapiro H."/>
            <person name="Aerts A."/>
            <person name="Otillar R.P."/>
            <person name="Terry A.Y."/>
            <person name="Boore J.L."/>
            <person name="Grigoriev I.V."/>
            <person name="Lindberg D.R."/>
            <person name="Seaver E.C."/>
            <person name="Weisblat D.A."/>
            <person name="Putnam N.H."/>
            <person name="Rokhsar D.S."/>
        </authorList>
    </citation>
    <scope>NUCLEOTIDE SEQUENCE</scope>
</reference>
<keyword evidence="4" id="KW-1185">Reference proteome</keyword>
<evidence type="ECO:0000313" key="3">
    <source>
        <dbReference type="EnsemblMetazoa" id="HelroP166976"/>
    </source>
</evidence>
<dbReference type="EMBL" id="KB095812">
    <property type="protein sequence ID" value="ESO11887.1"/>
    <property type="molecule type" value="Genomic_DNA"/>
</dbReference>
<organism evidence="3 4">
    <name type="scientific">Helobdella robusta</name>
    <name type="common">Californian leech</name>
    <dbReference type="NCBI Taxonomy" id="6412"/>
    <lineage>
        <taxon>Eukaryota</taxon>
        <taxon>Metazoa</taxon>
        <taxon>Spiralia</taxon>
        <taxon>Lophotrochozoa</taxon>
        <taxon>Annelida</taxon>
        <taxon>Clitellata</taxon>
        <taxon>Hirudinea</taxon>
        <taxon>Rhynchobdellida</taxon>
        <taxon>Glossiphoniidae</taxon>
        <taxon>Helobdella</taxon>
    </lineage>
</organism>
<dbReference type="RefSeq" id="XP_009010375.1">
    <property type="nucleotide sequence ID" value="XM_009012127.1"/>
</dbReference>
<dbReference type="Proteomes" id="UP000015101">
    <property type="component" value="Unassembled WGS sequence"/>
</dbReference>
<dbReference type="EnsemblMetazoa" id="HelroT166976">
    <property type="protein sequence ID" value="HelroP166976"/>
    <property type="gene ID" value="HelroG166976"/>
</dbReference>
<dbReference type="AlphaFoldDB" id="T1EYU2"/>
<sequence length="116" mass="13402">MAGMKEREGNGCCSRVTRISGGSFPNDFGRNHSNYGVLVNALNLRYGEEHMMQIYRSQLRNQTQRPEEEETALETFVKTVRDSDLRQRSDTRGQTQPQKRRCQQSYIRVSKASVKD</sequence>
<dbReference type="CTD" id="20201742"/>
<name>T1EYU2_HELRO</name>